<dbReference type="RefSeq" id="WP_338095505.1">
    <property type="nucleotide sequence ID" value="NZ_JAWDKB010000001.1"/>
</dbReference>
<sequence length="230" mass="26402">MTHVVVFRPELTELIVFDLEAFVPGCDRRRKTGASLAVNPYRKDHTLLGGVVYRARPLLGEVSADYQHHWIWSDGSEEEVVKNLYHHFTEIWKPLAAKKRIHCDPVVAGIGISTFDLPFLTAKCQEYEVAPPEEIYETICKLRVVDLATAGIGFLQIPRPVLYPCTHNELANRLLGERDQKPTGKMVWDMVDEKDYSSIEKRCEEEVREMVALMKAMKNACQNDENMKRE</sequence>
<keyword evidence="2" id="KW-1185">Reference proteome</keyword>
<organism evidence="1 2">
    <name type="scientific">Methanorbis rubei</name>
    <dbReference type="NCBI Taxonomy" id="3028300"/>
    <lineage>
        <taxon>Archaea</taxon>
        <taxon>Methanobacteriati</taxon>
        <taxon>Methanobacteriota</taxon>
        <taxon>Stenosarchaea group</taxon>
        <taxon>Methanomicrobia</taxon>
        <taxon>Methanomicrobiales</taxon>
        <taxon>Methanocorpusculaceae</taxon>
        <taxon>Methanorbis</taxon>
    </lineage>
</organism>
<comment type="caution">
    <text evidence="1">The sequence shown here is derived from an EMBL/GenBank/DDBJ whole genome shotgun (WGS) entry which is preliminary data.</text>
</comment>
<proteinExistence type="predicted"/>
<dbReference type="Proteomes" id="UP001283212">
    <property type="component" value="Unassembled WGS sequence"/>
</dbReference>
<dbReference type="EMBL" id="JAWDKB010000001">
    <property type="protein sequence ID" value="MDV0442977.1"/>
    <property type="molecule type" value="Genomic_DNA"/>
</dbReference>
<name>A0AAE4MFI0_9EURY</name>
<evidence type="ECO:0000313" key="1">
    <source>
        <dbReference type="EMBL" id="MDV0442977.1"/>
    </source>
</evidence>
<reference evidence="1 2" key="1">
    <citation type="submission" date="2023-06" db="EMBL/GenBank/DDBJ databases">
        <title>Genome sequence of Methancorpusculaceae sp. Cs1.</title>
        <authorList>
            <person name="Protasov E."/>
            <person name="Platt K."/>
            <person name="Poehlein A."/>
            <person name="Daniel R."/>
            <person name="Brune A."/>
        </authorList>
    </citation>
    <scope>NUCLEOTIDE SEQUENCE [LARGE SCALE GENOMIC DNA]</scope>
    <source>
        <strain evidence="1 2">Cs1</strain>
    </source>
</reference>
<gene>
    <name evidence="1" type="ORF">McpCs1_03430</name>
</gene>
<evidence type="ECO:0000313" key="2">
    <source>
        <dbReference type="Proteomes" id="UP001283212"/>
    </source>
</evidence>
<accession>A0AAE4MFI0</accession>
<protein>
    <submittedName>
        <fullName evidence="1">Uncharacterized protein</fullName>
    </submittedName>
</protein>
<dbReference type="AlphaFoldDB" id="A0AAE4MFI0"/>